<accession>A0A381RPV6</accession>
<dbReference type="SUPFAM" id="SSF50447">
    <property type="entry name" value="Translation proteins"/>
    <property type="match status" value="1"/>
</dbReference>
<dbReference type="Gene3D" id="3.30.980.10">
    <property type="entry name" value="Threonyl-trna Synthetase, Chain A, domain 2"/>
    <property type="match status" value="1"/>
</dbReference>
<dbReference type="InterPro" id="IPR018162">
    <property type="entry name" value="Ala-tRNA-ligase_IIc_anticod-bd"/>
</dbReference>
<dbReference type="SUPFAM" id="SSF55186">
    <property type="entry name" value="ThrRS/AlaRS common domain"/>
    <property type="match status" value="1"/>
</dbReference>
<dbReference type="InterPro" id="IPR012947">
    <property type="entry name" value="tRNA_SAD"/>
</dbReference>
<dbReference type="PROSITE" id="PS50860">
    <property type="entry name" value="AA_TRNA_LIGASE_II_ALA"/>
    <property type="match status" value="1"/>
</dbReference>
<dbReference type="Gene3D" id="3.30.930.10">
    <property type="entry name" value="Bira Bifunctional Protein, Domain 2"/>
    <property type="match status" value="1"/>
</dbReference>
<evidence type="ECO:0000256" key="9">
    <source>
        <dbReference type="ARBA" id="ARBA00022833"/>
    </source>
</evidence>
<dbReference type="GO" id="GO:0005829">
    <property type="term" value="C:cytosol"/>
    <property type="evidence" value="ECO:0007669"/>
    <property type="project" value="TreeGrafter"/>
</dbReference>
<dbReference type="CDD" id="cd00673">
    <property type="entry name" value="AlaRS_core"/>
    <property type="match status" value="1"/>
</dbReference>
<dbReference type="EMBL" id="UINC01001931">
    <property type="protein sequence ID" value="SUZ90893.1"/>
    <property type="molecule type" value="Genomic_DNA"/>
</dbReference>
<dbReference type="InterPro" id="IPR018165">
    <property type="entry name" value="Ala-tRNA-synth_IIc_core"/>
</dbReference>
<dbReference type="SMART" id="SM00863">
    <property type="entry name" value="tRNA_SAD"/>
    <property type="match status" value="1"/>
</dbReference>
<keyword evidence="12" id="KW-0648">Protein biosynthesis</keyword>
<dbReference type="InterPro" id="IPR045864">
    <property type="entry name" value="aa-tRNA-synth_II/BPL/LPL"/>
</dbReference>
<reference evidence="15" key="1">
    <citation type="submission" date="2018-05" db="EMBL/GenBank/DDBJ databases">
        <authorList>
            <person name="Lanie J.A."/>
            <person name="Ng W.-L."/>
            <person name="Kazmierczak K.M."/>
            <person name="Andrzejewski T.M."/>
            <person name="Davidsen T.M."/>
            <person name="Wayne K.J."/>
            <person name="Tettelin H."/>
            <person name="Glass J.I."/>
            <person name="Rusch D."/>
            <person name="Podicherti R."/>
            <person name="Tsui H.-C.T."/>
            <person name="Winkler M.E."/>
        </authorList>
    </citation>
    <scope>NUCLEOTIDE SEQUENCE</scope>
</reference>
<protein>
    <recommendedName>
        <fullName evidence="4">Alanine--tRNA ligase</fullName>
        <ecNumber evidence="3">6.1.1.7</ecNumber>
    </recommendedName>
</protein>
<dbReference type="Pfam" id="PF07973">
    <property type="entry name" value="tRNA_SAD"/>
    <property type="match status" value="1"/>
</dbReference>
<keyword evidence="8" id="KW-0547">Nucleotide-binding</keyword>
<dbReference type="Pfam" id="PF02272">
    <property type="entry name" value="DHHA1"/>
    <property type="match status" value="1"/>
</dbReference>
<evidence type="ECO:0000256" key="12">
    <source>
        <dbReference type="ARBA" id="ARBA00022917"/>
    </source>
</evidence>
<evidence type="ECO:0000256" key="10">
    <source>
        <dbReference type="ARBA" id="ARBA00022840"/>
    </source>
</evidence>
<comment type="similarity">
    <text evidence="2">Belongs to the class-II aminoacyl-tRNA synthetase family.</text>
</comment>
<keyword evidence="9" id="KW-0862">Zinc</keyword>
<gene>
    <name evidence="15" type="ORF">METZ01_LOCUS43747</name>
</gene>
<evidence type="ECO:0000256" key="2">
    <source>
        <dbReference type="ARBA" id="ARBA00008226"/>
    </source>
</evidence>
<evidence type="ECO:0000259" key="14">
    <source>
        <dbReference type="PROSITE" id="PS50860"/>
    </source>
</evidence>
<feature type="domain" description="Alanyl-transfer RNA synthetases family profile" evidence="14">
    <location>
        <begin position="1"/>
        <end position="646"/>
    </location>
</feature>
<dbReference type="Gene3D" id="2.40.30.130">
    <property type="match status" value="1"/>
</dbReference>
<dbReference type="NCBIfam" id="TIGR00344">
    <property type="entry name" value="alaS"/>
    <property type="match status" value="1"/>
</dbReference>
<dbReference type="FunFam" id="2.40.30.130:FF:000001">
    <property type="entry name" value="Alanine--tRNA ligase"/>
    <property type="match status" value="1"/>
</dbReference>
<dbReference type="FunFam" id="3.30.54.20:FF:000001">
    <property type="entry name" value="Alanine--tRNA ligase"/>
    <property type="match status" value="1"/>
</dbReference>
<evidence type="ECO:0000256" key="13">
    <source>
        <dbReference type="ARBA" id="ARBA00023146"/>
    </source>
</evidence>
<dbReference type="InterPro" id="IPR002318">
    <property type="entry name" value="Ala-tRNA-lgiase_IIc"/>
</dbReference>
<dbReference type="InterPro" id="IPR018164">
    <property type="entry name" value="Ala-tRNA-synth_IIc_N"/>
</dbReference>
<feature type="non-terminal residue" evidence="15">
    <location>
        <position position="1"/>
    </location>
</feature>
<dbReference type="GO" id="GO:0045892">
    <property type="term" value="P:negative regulation of DNA-templated transcription"/>
    <property type="evidence" value="ECO:0007669"/>
    <property type="project" value="TreeGrafter"/>
</dbReference>
<evidence type="ECO:0000256" key="7">
    <source>
        <dbReference type="ARBA" id="ARBA00022723"/>
    </source>
</evidence>
<dbReference type="SUPFAM" id="SSF55681">
    <property type="entry name" value="Class II aaRS and biotin synthetases"/>
    <property type="match status" value="1"/>
</dbReference>
<dbReference type="PANTHER" id="PTHR11777">
    <property type="entry name" value="ALANYL-TRNA SYNTHETASE"/>
    <property type="match status" value="1"/>
</dbReference>
<dbReference type="FunFam" id="3.30.980.10:FF:000004">
    <property type="entry name" value="Alanine--tRNA ligase, cytoplasmic"/>
    <property type="match status" value="1"/>
</dbReference>
<dbReference type="GO" id="GO:0006419">
    <property type="term" value="P:alanyl-tRNA aminoacylation"/>
    <property type="evidence" value="ECO:0007669"/>
    <property type="project" value="InterPro"/>
</dbReference>
<dbReference type="FunFam" id="3.10.310.40:FF:000001">
    <property type="entry name" value="Alanine--tRNA ligase"/>
    <property type="match status" value="1"/>
</dbReference>
<evidence type="ECO:0000256" key="8">
    <source>
        <dbReference type="ARBA" id="ARBA00022741"/>
    </source>
</evidence>
<dbReference type="PRINTS" id="PR00980">
    <property type="entry name" value="TRNASYNTHALA"/>
</dbReference>
<evidence type="ECO:0000256" key="6">
    <source>
        <dbReference type="ARBA" id="ARBA00022598"/>
    </source>
</evidence>
<dbReference type="InterPro" id="IPR009000">
    <property type="entry name" value="Transl_B-barrel_sf"/>
</dbReference>
<evidence type="ECO:0000256" key="11">
    <source>
        <dbReference type="ARBA" id="ARBA00022884"/>
    </source>
</evidence>
<dbReference type="GO" id="GO:0004813">
    <property type="term" value="F:alanine-tRNA ligase activity"/>
    <property type="evidence" value="ECO:0007669"/>
    <property type="project" value="UniProtKB-EC"/>
</dbReference>
<organism evidence="15">
    <name type="scientific">marine metagenome</name>
    <dbReference type="NCBI Taxonomy" id="408172"/>
    <lineage>
        <taxon>unclassified sequences</taxon>
        <taxon>metagenomes</taxon>
        <taxon>ecological metagenomes</taxon>
    </lineage>
</organism>
<evidence type="ECO:0000256" key="5">
    <source>
        <dbReference type="ARBA" id="ARBA00022555"/>
    </source>
</evidence>
<dbReference type="InterPro" id="IPR023033">
    <property type="entry name" value="Ala_tRNA_ligase_euk/bac"/>
</dbReference>
<dbReference type="Pfam" id="PF01411">
    <property type="entry name" value="tRNA-synt_2c"/>
    <property type="match status" value="1"/>
</dbReference>
<evidence type="ECO:0000256" key="1">
    <source>
        <dbReference type="ARBA" id="ARBA00001947"/>
    </source>
</evidence>
<dbReference type="HAMAP" id="MF_00036_B">
    <property type="entry name" value="Ala_tRNA_synth_B"/>
    <property type="match status" value="1"/>
</dbReference>
<keyword evidence="6" id="KW-0436">Ligase</keyword>
<keyword evidence="11" id="KW-0694">RNA-binding</keyword>
<evidence type="ECO:0000313" key="15">
    <source>
        <dbReference type="EMBL" id="SUZ90893.1"/>
    </source>
</evidence>
<dbReference type="InterPro" id="IPR050058">
    <property type="entry name" value="Ala-tRNA_ligase"/>
</dbReference>
<keyword evidence="7" id="KW-0479">Metal-binding</keyword>
<dbReference type="SUPFAM" id="SSF101353">
    <property type="entry name" value="Putative anticodon-binding domain of alanyl-tRNA synthetase (AlaRS)"/>
    <property type="match status" value="1"/>
</dbReference>
<dbReference type="AlphaFoldDB" id="A0A381RPV6"/>
<dbReference type="Gene3D" id="3.30.54.20">
    <property type="match status" value="1"/>
</dbReference>
<dbReference type="GO" id="GO:0005524">
    <property type="term" value="F:ATP binding"/>
    <property type="evidence" value="ECO:0007669"/>
    <property type="project" value="UniProtKB-KW"/>
</dbReference>
<keyword evidence="13" id="KW-0030">Aminoacyl-tRNA synthetase</keyword>
<keyword evidence="10" id="KW-0067">ATP-binding</keyword>
<evidence type="ECO:0000256" key="3">
    <source>
        <dbReference type="ARBA" id="ARBA00013168"/>
    </source>
</evidence>
<name>A0A381RPV6_9ZZZZ</name>
<sequence length="786" mass="88141">KCVRAGGKHNDLDNVGHTPRHHTFFEMLGNFSFGDYFKEEAIEFSWQLLTSEFSLPKDNLLITTHKDDEESSQIWKKISGFSNDKIISIDTEDNFWSMGTEGPCGPCSEIFYDHGEKILGGPPGSKNQDGDRFVEIWNLVFMQFLQDQDNKRISLPKPSIDTGMGLERMTAVLQGKTNNFEIDIFLSLVESIEEEIKIRSSEDNVISFRIIADHLRSTCFLISDGVTPSNDGRGYVLRRIMRRAMRHLHILGVNDPVLFKLTKCMVELMGHIYPELNRTQELIKSIIFHEEERFLTTLSKGLKVLENETKILKKGNTLDGSVAFKLYDTYGFPLDLTEDVLKEKSLLLDVDGFNRSMSKQKKKAKESWSGSGDRKVDKLWFDLAEYCSPTEFLGYTNENSMGEVQSIIKEGKIVKSIQKGDEAFLVLNQTPFYAESGGQVGDNGIISSKEAKFEVIDTTKKIGEIFTHFGEVLEGQITFGDQMNLKINNSHRKKITANHSATHLLHESLRRVLGKHVFQKGSKINSDKLRFDFSHSKSVSIEEIEKIEGMVNALILQDSKVEVQILSYDKAIEIGATALFGEKYGEEVRVLSMGGDLFSTELCGGTHVERLSHIKTFKIISQSSVSAGVRRIEAVTGSEAPKKLSLTDKLSKSSEKLKREKKKPLQIKTNVNLKSEFKDINGINFLFDVLDGVDGKELRSLTDECKKKLGSGISCLVSTYEERSSIAIGVTDDLTKKFDAVEIVNLASKIMEGKGGGGRKDMALAGAKDVKNVNEVIKVIEELIKD</sequence>
<evidence type="ECO:0000256" key="4">
    <source>
        <dbReference type="ARBA" id="ARBA00017959"/>
    </source>
</evidence>
<dbReference type="GO" id="GO:0002161">
    <property type="term" value="F:aminoacyl-tRNA deacylase activity"/>
    <property type="evidence" value="ECO:0007669"/>
    <property type="project" value="TreeGrafter"/>
</dbReference>
<dbReference type="PANTHER" id="PTHR11777:SF9">
    <property type="entry name" value="ALANINE--TRNA LIGASE, CYTOPLASMIC"/>
    <property type="match status" value="1"/>
</dbReference>
<dbReference type="InterPro" id="IPR003156">
    <property type="entry name" value="DHHA1_dom"/>
</dbReference>
<proteinExistence type="inferred from homology"/>
<dbReference type="GO" id="GO:0046872">
    <property type="term" value="F:metal ion binding"/>
    <property type="evidence" value="ECO:0007669"/>
    <property type="project" value="UniProtKB-KW"/>
</dbReference>
<dbReference type="InterPro" id="IPR018163">
    <property type="entry name" value="Thr/Ala-tRNA-synth_IIc_edit"/>
</dbReference>
<dbReference type="EC" id="6.1.1.7" evidence="3"/>
<dbReference type="GO" id="GO:0000049">
    <property type="term" value="F:tRNA binding"/>
    <property type="evidence" value="ECO:0007669"/>
    <property type="project" value="UniProtKB-KW"/>
</dbReference>
<dbReference type="Gene3D" id="3.10.310.40">
    <property type="match status" value="1"/>
</dbReference>
<feature type="non-terminal residue" evidence="15">
    <location>
        <position position="786"/>
    </location>
</feature>
<keyword evidence="5" id="KW-0820">tRNA-binding</keyword>
<comment type="cofactor">
    <cofactor evidence="1">
        <name>Zn(2+)</name>
        <dbReference type="ChEBI" id="CHEBI:29105"/>
    </cofactor>
</comment>